<comment type="similarity">
    <text evidence="1">Belongs to the LysR transcriptional regulatory family.</text>
</comment>
<dbReference type="InterPro" id="IPR036390">
    <property type="entry name" value="WH_DNA-bd_sf"/>
</dbReference>
<dbReference type="Pfam" id="PF00126">
    <property type="entry name" value="HTH_1"/>
    <property type="match status" value="1"/>
</dbReference>
<reference evidence="7" key="1">
    <citation type="submission" date="2023-09" db="EMBL/GenBank/DDBJ databases">
        <title>Paenibacillus sp. chi10 Genome sequencing and assembly.</title>
        <authorList>
            <person name="Kim I."/>
        </authorList>
    </citation>
    <scope>NUCLEOTIDE SEQUENCE [LARGE SCALE GENOMIC DNA]</scope>
    <source>
        <strain evidence="7">chi10</strain>
    </source>
</reference>
<dbReference type="PRINTS" id="PR00039">
    <property type="entry name" value="HTHLYSR"/>
</dbReference>
<evidence type="ECO:0000256" key="1">
    <source>
        <dbReference type="ARBA" id="ARBA00009437"/>
    </source>
</evidence>
<sequence length="300" mass="33704">MDLKELTAFKTILEEGTFSRAAEKLNYAQSTITSQIQRLEKELGIPLFNRGWDAELTRAGHMLAAEIDSLIQHWNYISEQAKALQQDEIGSVRIGGIESMMETVFPNALRKFREHKPNMQCHVVAGNTDFLSQSILQKELDFAICGEPSDASPFYFQPLYQERITFIADQAHPLCAQENISLEEVLHYPIIAGGPNCLYSLRLSKHFARFESSPNLNTVSQISSIPHFVKNTSAVGVVLDTTPLMQEVAAIDVNIADPLIQIGFLQRRGAQEYMQSPSANLLMQIIREEMERGSKHGKHS</sequence>
<dbReference type="CDD" id="cd05466">
    <property type="entry name" value="PBP2_LTTR_substrate"/>
    <property type="match status" value="1"/>
</dbReference>
<dbReference type="GO" id="GO:0003677">
    <property type="term" value="F:DNA binding"/>
    <property type="evidence" value="ECO:0007669"/>
    <property type="project" value="UniProtKB-KW"/>
</dbReference>
<dbReference type="EMBL" id="JAVYAA010000005">
    <property type="protein sequence ID" value="MDT8978647.1"/>
    <property type="molecule type" value="Genomic_DNA"/>
</dbReference>
<dbReference type="InterPro" id="IPR000847">
    <property type="entry name" value="LysR_HTH_N"/>
</dbReference>
<accession>A0AAJ2JYF4</accession>
<keyword evidence="4" id="KW-0804">Transcription</keyword>
<evidence type="ECO:0000256" key="3">
    <source>
        <dbReference type="ARBA" id="ARBA00023125"/>
    </source>
</evidence>
<dbReference type="InterPro" id="IPR050950">
    <property type="entry name" value="HTH-type_LysR_regulators"/>
</dbReference>
<evidence type="ECO:0000259" key="5">
    <source>
        <dbReference type="PROSITE" id="PS50931"/>
    </source>
</evidence>
<dbReference type="PROSITE" id="PS50931">
    <property type="entry name" value="HTH_LYSR"/>
    <property type="match status" value="1"/>
</dbReference>
<evidence type="ECO:0000313" key="7">
    <source>
        <dbReference type="Proteomes" id="UP001250538"/>
    </source>
</evidence>
<proteinExistence type="inferred from homology"/>
<dbReference type="GO" id="GO:0003700">
    <property type="term" value="F:DNA-binding transcription factor activity"/>
    <property type="evidence" value="ECO:0007669"/>
    <property type="project" value="InterPro"/>
</dbReference>
<organism evidence="6 7">
    <name type="scientific">Paenibacillus suaedae</name>
    <dbReference type="NCBI Taxonomy" id="3077233"/>
    <lineage>
        <taxon>Bacteria</taxon>
        <taxon>Bacillati</taxon>
        <taxon>Bacillota</taxon>
        <taxon>Bacilli</taxon>
        <taxon>Bacillales</taxon>
        <taxon>Paenibacillaceae</taxon>
        <taxon>Paenibacillus</taxon>
    </lineage>
</organism>
<evidence type="ECO:0000313" key="6">
    <source>
        <dbReference type="EMBL" id="MDT8978647.1"/>
    </source>
</evidence>
<dbReference type="SUPFAM" id="SSF53850">
    <property type="entry name" value="Periplasmic binding protein-like II"/>
    <property type="match status" value="1"/>
</dbReference>
<dbReference type="InterPro" id="IPR005119">
    <property type="entry name" value="LysR_subst-bd"/>
</dbReference>
<name>A0AAJ2JYF4_9BACL</name>
<comment type="caution">
    <text evidence="6">The sequence shown here is derived from an EMBL/GenBank/DDBJ whole genome shotgun (WGS) entry which is preliminary data.</text>
</comment>
<evidence type="ECO:0000256" key="4">
    <source>
        <dbReference type="ARBA" id="ARBA00023163"/>
    </source>
</evidence>
<keyword evidence="7" id="KW-1185">Reference proteome</keyword>
<evidence type="ECO:0000256" key="2">
    <source>
        <dbReference type="ARBA" id="ARBA00023015"/>
    </source>
</evidence>
<feature type="domain" description="HTH lysR-type" evidence="5">
    <location>
        <begin position="1"/>
        <end position="57"/>
    </location>
</feature>
<keyword evidence="2" id="KW-0805">Transcription regulation</keyword>
<dbReference type="Proteomes" id="UP001250538">
    <property type="component" value="Unassembled WGS sequence"/>
</dbReference>
<dbReference type="SUPFAM" id="SSF46785">
    <property type="entry name" value="Winged helix' DNA-binding domain"/>
    <property type="match status" value="1"/>
</dbReference>
<dbReference type="RefSeq" id="WP_315746574.1">
    <property type="nucleotide sequence ID" value="NZ_JAVYAA010000005.1"/>
</dbReference>
<dbReference type="GO" id="GO:0005829">
    <property type="term" value="C:cytosol"/>
    <property type="evidence" value="ECO:0007669"/>
    <property type="project" value="TreeGrafter"/>
</dbReference>
<keyword evidence="3" id="KW-0238">DNA-binding</keyword>
<dbReference type="Gene3D" id="3.40.190.290">
    <property type="match status" value="1"/>
</dbReference>
<dbReference type="Pfam" id="PF03466">
    <property type="entry name" value="LysR_substrate"/>
    <property type="match status" value="1"/>
</dbReference>
<protein>
    <submittedName>
        <fullName evidence="6">LysR family transcriptional regulator</fullName>
    </submittedName>
</protein>
<dbReference type="PANTHER" id="PTHR30419">
    <property type="entry name" value="HTH-TYPE TRANSCRIPTIONAL REGULATOR YBHD"/>
    <property type="match status" value="1"/>
</dbReference>
<dbReference type="PANTHER" id="PTHR30419:SF25">
    <property type="entry name" value="HTH-TYPE TRANSCRIPTIONAL REGULATOR YTLI"/>
    <property type="match status" value="1"/>
</dbReference>
<dbReference type="AlphaFoldDB" id="A0AAJ2JYF4"/>
<dbReference type="InterPro" id="IPR036388">
    <property type="entry name" value="WH-like_DNA-bd_sf"/>
</dbReference>
<dbReference type="Gene3D" id="1.10.10.10">
    <property type="entry name" value="Winged helix-like DNA-binding domain superfamily/Winged helix DNA-binding domain"/>
    <property type="match status" value="1"/>
</dbReference>
<gene>
    <name evidence="6" type="ORF">RQP50_20645</name>
</gene>